<name>A0A179DDQ0_9SPHI</name>
<evidence type="ECO:0000256" key="2">
    <source>
        <dbReference type="SAM" id="SignalP"/>
    </source>
</evidence>
<feature type="chain" id="PRO_5008100389" description="Secretion system C-terminal sorting domain-containing protein" evidence="2">
    <location>
        <begin position="20"/>
        <end position="1100"/>
    </location>
</feature>
<dbReference type="InterPro" id="IPR026444">
    <property type="entry name" value="Secre_tail"/>
</dbReference>
<dbReference type="PANTHER" id="PTHR11319">
    <property type="entry name" value="G PROTEIN-COUPLED RECEPTOR-RELATED"/>
    <property type="match status" value="1"/>
</dbReference>
<dbReference type="EMBL" id="LWHJ01000028">
    <property type="protein sequence ID" value="OAQ39187.1"/>
    <property type="molecule type" value="Genomic_DNA"/>
</dbReference>
<organism evidence="4 5">
    <name type="scientific">Pedobacter psychrophilus</name>
    <dbReference type="NCBI Taxonomy" id="1826909"/>
    <lineage>
        <taxon>Bacteria</taxon>
        <taxon>Pseudomonadati</taxon>
        <taxon>Bacteroidota</taxon>
        <taxon>Sphingobacteriia</taxon>
        <taxon>Sphingobacteriales</taxon>
        <taxon>Sphingobacteriaceae</taxon>
        <taxon>Pedobacter</taxon>
    </lineage>
</organism>
<dbReference type="SMART" id="SM00710">
    <property type="entry name" value="PbH1"/>
    <property type="match status" value="10"/>
</dbReference>
<dbReference type="STRING" id="1826909.A5893_11005"/>
<accession>A0A179DDQ0</accession>
<dbReference type="InterPro" id="IPR059226">
    <property type="entry name" value="Choice_anch_Q_dom"/>
</dbReference>
<dbReference type="Pfam" id="PF18962">
    <property type="entry name" value="Por_Secre_tail"/>
    <property type="match status" value="1"/>
</dbReference>
<dbReference type="InterPro" id="IPR006626">
    <property type="entry name" value="PbH1"/>
</dbReference>
<evidence type="ECO:0000313" key="4">
    <source>
        <dbReference type="EMBL" id="OAQ39187.1"/>
    </source>
</evidence>
<dbReference type="Proteomes" id="UP000078459">
    <property type="component" value="Unassembled WGS sequence"/>
</dbReference>
<feature type="domain" description="Secretion system C-terminal sorting" evidence="3">
    <location>
        <begin position="1026"/>
        <end position="1099"/>
    </location>
</feature>
<dbReference type="NCBIfam" id="NF041518">
    <property type="entry name" value="choice_anch_Q"/>
    <property type="match status" value="2"/>
</dbReference>
<protein>
    <recommendedName>
        <fullName evidence="3">Secretion system C-terminal sorting domain-containing protein</fullName>
    </recommendedName>
</protein>
<keyword evidence="5" id="KW-1185">Reference proteome</keyword>
<dbReference type="PANTHER" id="PTHR11319:SF35">
    <property type="entry name" value="OUTER MEMBRANE PROTEIN PMPC-RELATED"/>
    <property type="match status" value="1"/>
</dbReference>
<dbReference type="SUPFAM" id="SSF51126">
    <property type="entry name" value="Pectin lyase-like"/>
    <property type="match status" value="2"/>
</dbReference>
<dbReference type="Gene3D" id="2.160.20.10">
    <property type="entry name" value="Single-stranded right-handed beta-helix, Pectin lyase-like"/>
    <property type="match status" value="2"/>
</dbReference>
<gene>
    <name evidence="4" type="ORF">A5893_11005</name>
</gene>
<dbReference type="InterPro" id="IPR011050">
    <property type="entry name" value="Pectin_lyase_fold/virulence"/>
</dbReference>
<proteinExistence type="predicted"/>
<sequence length="1100" mass="117000">MKKLILLFLLALTITHVNATVYYVKTTGSDAANGITWATAYKTVQKALEVAITNDEIWVASGNYVPTKNIAGATVANARDNTFYLTKNIKLYGGFAGTENNINQRIKDKNITILNGDFTANGIDNDNAYNVIYMDATITGNLSNNCIIDGFSIINGFPSGKPTTGFNLESGGGAIYLKINEAICSAKIENCTFRNNVFNNRGAAIAANTTTGSNNLSLNSCLFPENQDNSILFNFDTYSTDQRDFISSNSTINVINCLFQKNANPINIFNAGAQYGPLNVTFNLTNTTFRGNTIDGTGGPIIIQGFGSTAIINTNFTNCLFDSNSSTDGPGVVLFNASGGATVNSKFINNTFYKNKGVAAAGVINNRNLDNSTMSTAVSNSIFYQNNLDNNGVSMGSEINATEGTATIGVSYSMTQQNSAFSTGTGIINNQNPKFVDAANGDFRLLVGSPAINSGTATGAPSTDITGKPRPQGSGIDMGAYEGAVTRYYVKSTGSDVAIGTTWATAYKTVQKALDVAIASDEIWVASGTYVPTKNIAGTAVTNAADNTFYITKNIKLYGGFAGTETNISQRIAGSNITTLSGDMNADDDYSNNAYHVMVISSTTSNGAILNTCVIDGLTITKGNAFGGALFNLGGGLLVIADGNNETSPQISNCIFQSNRAQIAGAVEVRNYSSLCNLAFNACSFINNSSNTSAGAVEFYYSSGATGSQVINECLFKSNSCLTFGGAIRLECYSTSNKSLTITNSIFDKNTSTNGFGGALSIENYQASLDLKLKNCTLNENSCNAFGGAIYLDNREDIMTSAKGTFNSSIVNCIFWGSKQRGNTDETGSDIDNGSRVDPSANLSVTYSITQQNSTYATGTGIINNQDPKFVNAANGDLRLLSGSPAIDAGTATGAPSTDINGISRPQGSGIDMGAYEGITTLPVKLISLEAAIKNQNQVSLNWQTASETKNDYFTISKSEDGKTFQQLNTVKSKGDNGANYETIDFNPFLGTNYYKLSQTDLDGKTEELGIRTVKIANLKEELLSVYPNPVKDGIINIKNSNLKGFQNLSIYDLSGRKVISEKLNFNGETVTYRINEKLANGTYLLQIGESQKTVKIIIE</sequence>
<comment type="caution">
    <text evidence="4">The sequence shown here is derived from an EMBL/GenBank/DDBJ whole genome shotgun (WGS) entry which is preliminary data.</text>
</comment>
<keyword evidence="2" id="KW-0732">Signal</keyword>
<feature type="region of interest" description="Disordered" evidence="1">
    <location>
        <begin position="457"/>
        <end position="476"/>
    </location>
</feature>
<dbReference type="AlphaFoldDB" id="A0A179DDQ0"/>
<evidence type="ECO:0000259" key="3">
    <source>
        <dbReference type="Pfam" id="PF18962"/>
    </source>
</evidence>
<reference evidence="4 5" key="1">
    <citation type="submission" date="2016-04" db="EMBL/GenBank/DDBJ databases">
        <authorList>
            <person name="Evans L.H."/>
            <person name="Alamgir A."/>
            <person name="Owens N."/>
            <person name="Weber N.D."/>
            <person name="Virtaneva K."/>
            <person name="Barbian K."/>
            <person name="Babar A."/>
            <person name="Rosenke K."/>
        </authorList>
    </citation>
    <scope>NUCLEOTIDE SEQUENCE [LARGE SCALE GENOMIC DNA]</scope>
    <source>
        <strain evidence="4 5">CCM 8644</strain>
    </source>
</reference>
<evidence type="ECO:0000256" key="1">
    <source>
        <dbReference type="SAM" id="MobiDB-lite"/>
    </source>
</evidence>
<feature type="signal peptide" evidence="2">
    <location>
        <begin position="1"/>
        <end position="19"/>
    </location>
</feature>
<evidence type="ECO:0000313" key="5">
    <source>
        <dbReference type="Proteomes" id="UP000078459"/>
    </source>
</evidence>
<dbReference type="OrthoDB" id="8901262at2"/>
<dbReference type="NCBIfam" id="TIGR04183">
    <property type="entry name" value="Por_Secre_tail"/>
    <property type="match status" value="1"/>
</dbReference>
<reference evidence="4 5" key="2">
    <citation type="submission" date="2016-06" db="EMBL/GenBank/DDBJ databases">
        <title>Pedobacter psychrophilus sp. nov., isolated from Antarctic fragmentary rock.</title>
        <authorList>
            <person name="Svec P."/>
        </authorList>
    </citation>
    <scope>NUCLEOTIDE SEQUENCE [LARGE SCALE GENOMIC DNA]</scope>
    <source>
        <strain evidence="4 5">CCM 8644</strain>
    </source>
</reference>
<dbReference type="RefSeq" id="WP_068822712.1">
    <property type="nucleotide sequence ID" value="NZ_LWHJ01000028.1"/>
</dbReference>
<dbReference type="InterPro" id="IPR012334">
    <property type="entry name" value="Pectin_lyas_fold"/>
</dbReference>